<dbReference type="SUPFAM" id="SSF55394">
    <property type="entry name" value="Bactericidal permeability-increasing protein, BPI"/>
    <property type="match status" value="2"/>
</dbReference>
<evidence type="ECO:0000256" key="2">
    <source>
        <dbReference type="ARBA" id="ARBA00023157"/>
    </source>
</evidence>
<dbReference type="Proteomes" id="UP000298663">
    <property type="component" value="Unassembled WGS sequence"/>
</dbReference>
<reference evidence="5 6" key="2">
    <citation type="journal article" date="2019" name="G3 (Bethesda)">
        <title>Hybrid Assembly of the Genome of the Entomopathogenic Nematode Steinernema carpocapsae Identifies the X-Chromosome.</title>
        <authorList>
            <person name="Serra L."/>
            <person name="Macchietto M."/>
            <person name="Macias-Munoz A."/>
            <person name="McGill C.J."/>
            <person name="Rodriguez I.M."/>
            <person name="Rodriguez B."/>
            <person name="Murad R."/>
            <person name="Mortazavi A."/>
        </authorList>
    </citation>
    <scope>NUCLEOTIDE SEQUENCE [LARGE SCALE GENOMIC DNA]</scope>
    <source>
        <strain evidence="5 6">ALL</strain>
    </source>
</reference>
<dbReference type="PANTHER" id="PTHR10504:SF133">
    <property type="entry name" value="LIPID-BINDING SERUM GLYCOPROTEIN C-TERMINAL DOMAIN-CONTAINING PROTEIN"/>
    <property type="match status" value="1"/>
</dbReference>
<accession>A0A4U5P050</accession>
<dbReference type="Pfam" id="PF01273">
    <property type="entry name" value="LBP_BPI_CETP"/>
    <property type="match status" value="1"/>
</dbReference>
<feature type="domain" description="Lipid-binding serum glycoprotein N-terminal" evidence="4">
    <location>
        <begin position="28"/>
        <end position="258"/>
    </location>
</feature>
<evidence type="ECO:0000313" key="5">
    <source>
        <dbReference type="EMBL" id="TKR89306.1"/>
    </source>
</evidence>
<dbReference type="PANTHER" id="PTHR10504">
    <property type="entry name" value="BACTERICIDAL PERMEABILITY-INCREASING BPI PROTEIN-RELATED"/>
    <property type="match status" value="1"/>
</dbReference>
<proteinExistence type="inferred from homology"/>
<dbReference type="GO" id="GO:0005615">
    <property type="term" value="C:extracellular space"/>
    <property type="evidence" value="ECO:0007669"/>
    <property type="project" value="TreeGrafter"/>
</dbReference>
<evidence type="ECO:0000256" key="3">
    <source>
        <dbReference type="SAM" id="SignalP"/>
    </source>
</evidence>
<evidence type="ECO:0000313" key="6">
    <source>
        <dbReference type="Proteomes" id="UP000298663"/>
    </source>
</evidence>
<comment type="similarity">
    <text evidence="1">Belongs to the BPI/LBP/Plunc superfamily. BPI/LBP family.</text>
</comment>
<dbReference type="InterPro" id="IPR001124">
    <property type="entry name" value="Lipid-bd_serum_glycop_C"/>
</dbReference>
<evidence type="ECO:0000256" key="1">
    <source>
        <dbReference type="ARBA" id="ARBA00007292"/>
    </source>
</evidence>
<dbReference type="InterPro" id="IPR017943">
    <property type="entry name" value="Bactericidal_perm-incr_a/b_dom"/>
</dbReference>
<keyword evidence="2" id="KW-1015">Disulfide bond</keyword>
<protein>
    <recommendedName>
        <fullName evidence="4">Lipid-binding serum glycoprotein N-terminal domain-containing protein</fullName>
    </recommendedName>
</protein>
<dbReference type="EMBL" id="AZBU02000003">
    <property type="protein sequence ID" value="TKR89306.1"/>
    <property type="molecule type" value="Genomic_DNA"/>
</dbReference>
<name>A0A4U5P050_STECR</name>
<dbReference type="Gene3D" id="3.15.10.10">
    <property type="entry name" value="Bactericidal permeability-increasing protein, domain 1"/>
    <property type="match status" value="1"/>
</dbReference>
<reference evidence="5 6" key="1">
    <citation type="journal article" date="2015" name="Genome Biol.">
        <title>Comparative genomics of Steinernema reveals deeply conserved gene regulatory networks.</title>
        <authorList>
            <person name="Dillman A.R."/>
            <person name="Macchietto M."/>
            <person name="Porter C.F."/>
            <person name="Rogers A."/>
            <person name="Williams B."/>
            <person name="Antoshechkin I."/>
            <person name="Lee M.M."/>
            <person name="Goodwin Z."/>
            <person name="Lu X."/>
            <person name="Lewis E.E."/>
            <person name="Goodrich-Blair H."/>
            <person name="Stock S.P."/>
            <person name="Adams B.J."/>
            <person name="Sternberg P.W."/>
            <person name="Mortazavi A."/>
        </authorList>
    </citation>
    <scope>NUCLEOTIDE SEQUENCE [LARGE SCALE GENOMIC DNA]</scope>
    <source>
        <strain evidence="5 6">ALL</strain>
    </source>
</reference>
<organism evidence="5 6">
    <name type="scientific">Steinernema carpocapsae</name>
    <name type="common">Entomopathogenic nematode</name>
    <dbReference type="NCBI Taxonomy" id="34508"/>
    <lineage>
        <taxon>Eukaryota</taxon>
        <taxon>Metazoa</taxon>
        <taxon>Ecdysozoa</taxon>
        <taxon>Nematoda</taxon>
        <taxon>Chromadorea</taxon>
        <taxon>Rhabditida</taxon>
        <taxon>Tylenchina</taxon>
        <taxon>Panagrolaimomorpha</taxon>
        <taxon>Strongyloidoidea</taxon>
        <taxon>Steinernematidae</taxon>
        <taxon>Steinernema</taxon>
    </lineage>
</organism>
<dbReference type="Gene3D" id="3.15.20.10">
    <property type="entry name" value="Bactericidal permeability-increasing protein, domain 2"/>
    <property type="match status" value="1"/>
</dbReference>
<dbReference type="InterPro" id="IPR032942">
    <property type="entry name" value="BPI/LBP/Plunc"/>
</dbReference>
<dbReference type="InterPro" id="IPR017942">
    <property type="entry name" value="Lipid-bd_serum_glycop_N"/>
</dbReference>
<keyword evidence="6" id="KW-1185">Reference proteome</keyword>
<dbReference type="OrthoDB" id="5822849at2759"/>
<dbReference type="AlphaFoldDB" id="A0A4U5P050"/>
<sequence>MASKLCIFALLAAFAAIVLSAAPGAELQINQRGLNAFAQVGVNLLNSRIPGMKIPDASSFTSEAIHWSWSLWDIKIDSFHVDQTRTGVSAVPSDKLNVHIVDLNFKISARYRIKVREGFIHARKSGSIDAWTSGATTSATVAITSQSGRPHLTSVDCNANLGDFQIKFHGGLISKIINIFRHKIADHLKSKLNGIICSEVSKIVSGEGNQALAGIPLEFNLHGDAAGFHVDYGLTSNPYATTQFMGIPVQGKFWYDGHQNDAGIPKPSGALKPIARNEMICVALDGQGIFGSATYAFRQSPKSHFHIDRDVLRHFPQSIQNYFSCDCTGKNCISTIIPEIEAFCKKGASIAIDAEATAFPGFHFNASGAYISAQGKGQLSSFPMVLGSTPLFELDAKLEILIENTLRIEDWVIKGNVKLTDAELAVKSPVVPISIHHLQKWWNEALSIVVSQVANQILANGLPLPSFPKASPVNPKFTFSEHELLFCSDLKAN</sequence>
<gene>
    <name evidence="5" type="ORF">L596_013432</name>
</gene>
<feature type="chain" id="PRO_5020468482" description="Lipid-binding serum glycoprotein N-terminal domain-containing protein" evidence="3">
    <location>
        <begin position="21"/>
        <end position="493"/>
    </location>
</feature>
<comment type="caution">
    <text evidence="5">The sequence shown here is derived from an EMBL/GenBank/DDBJ whole genome shotgun (WGS) entry which is preliminary data.</text>
</comment>
<dbReference type="Pfam" id="PF02886">
    <property type="entry name" value="LBP_BPI_CETP_C"/>
    <property type="match status" value="1"/>
</dbReference>
<dbReference type="GO" id="GO:0008289">
    <property type="term" value="F:lipid binding"/>
    <property type="evidence" value="ECO:0007669"/>
    <property type="project" value="InterPro"/>
</dbReference>
<keyword evidence="3" id="KW-0732">Signal</keyword>
<evidence type="ECO:0000259" key="4">
    <source>
        <dbReference type="SMART" id="SM00328"/>
    </source>
</evidence>
<dbReference type="SMART" id="SM00328">
    <property type="entry name" value="BPI1"/>
    <property type="match status" value="1"/>
</dbReference>
<feature type="signal peptide" evidence="3">
    <location>
        <begin position="1"/>
        <end position="20"/>
    </location>
</feature>